<accession>A0A9W6ASU3</accession>
<reference evidence="2" key="1">
    <citation type="submission" date="2022-07" db="EMBL/GenBank/DDBJ databases">
        <title>Taxonomy of Aspergillus series Nigri: significant species reduction supported by multi-species coalescent approaches.</title>
        <authorList>
            <person name="Bian C."/>
            <person name="Kusuya Y."/>
            <person name="Sklenar F."/>
            <person name="D'hooge E."/>
            <person name="Yaguchi T."/>
            <person name="Takahashi H."/>
            <person name="Hubka V."/>
        </authorList>
    </citation>
    <scope>NUCLEOTIDE SEQUENCE</scope>
    <source>
        <strain evidence="2">IFM 56815</strain>
    </source>
</reference>
<protein>
    <submittedName>
        <fullName evidence="2">Uncharacterized protein</fullName>
    </submittedName>
</protein>
<evidence type="ECO:0000256" key="1">
    <source>
        <dbReference type="SAM" id="MobiDB-lite"/>
    </source>
</evidence>
<sequence length="394" mass="43373">MLVFNDQDADIQIILCFSEDLGAGECKQLTSDLDFSENTENTTDMTPSQCTNCGRFKFKYGDCAHCIKQGIDCVDPPGGYKPGRRQKPYAEQSSSNILSTPAPANSINHPSASYPSSPVIQKSIIAQTPSGHEPEEQPEALLYSPWDPESATKSPVQARTSFQSNAYSEYSTEYLHSSGPAAGPDSNYLHGYHSGPFPGYAECINESREKTVEPTNSDPQNAADPTGTNDILGCAGFVYMLEHYTKNRPEVDIIMRTTEHSLNVIGRFLEAEEESRSLTLLMLTYTTLAHTVTLFESVVAQMPLPAFEATSASTGGMPALKYRLQEETKKLADDLREQIDQCYQLVGILNTRLINPSDPISPYRRLTYALQTKLQSLSGRSLIFGSARSDECTN</sequence>
<dbReference type="AlphaFoldDB" id="A0A9W6ASU3"/>
<dbReference type="EMBL" id="BRPE01000008">
    <property type="protein sequence ID" value="GLA86589.1"/>
    <property type="molecule type" value="Genomic_DNA"/>
</dbReference>
<feature type="compositionally biased region" description="Polar residues" evidence="1">
    <location>
        <begin position="91"/>
        <end position="116"/>
    </location>
</feature>
<organism evidence="2 3">
    <name type="scientific">Aspergillus tubingensis</name>
    <dbReference type="NCBI Taxonomy" id="5068"/>
    <lineage>
        <taxon>Eukaryota</taxon>
        <taxon>Fungi</taxon>
        <taxon>Dikarya</taxon>
        <taxon>Ascomycota</taxon>
        <taxon>Pezizomycotina</taxon>
        <taxon>Eurotiomycetes</taxon>
        <taxon>Eurotiomycetidae</taxon>
        <taxon>Eurotiales</taxon>
        <taxon>Aspergillaceae</taxon>
        <taxon>Aspergillus</taxon>
        <taxon>Aspergillus subgen. Circumdati</taxon>
    </lineage>
</organism>
<dbReference type="Proteomes" id="UP001144157">
    <property type="component" value="Unassembled WGS sequence"/>
</dbReference>
<gene>
    <name evidence="2" type="ORF">AtubIFM56815_010858</name>
</gene>
<comment type="caution">
    <text evidence="2">The sequence shown here is derived from an EMBL/GenBank/DDBJ whole genome shotgun (WGS) entry which is preliminary data.</text>
</comment>
<name>A0A9W6ASU3_ASPTU</name>
<evidence type="ECO:0000313" key="3">
    <source>
        <dbReference type="Proteomes" id="UP001144157"/>
    </source>
</evidence>
<evidence type="ECO:0000313" key="2">
    <source>
        <dbReference type="EMBL" id="GLA86589.1"/>
    </source>
</evidence>
<feature type="region of interest" description="Disordered" evidence="1">
    <location>
        <begin position="84"/>
        <end position="116"/>
    </location>
</feature>
<proteinExistence type="predicted"/>